<comment type="caution">
    <text evidence="7">The sequence shown here is derived from an EMBL/GenBank/DDBJ whole genome shotgun (WGS) entry which is preliminary data.</text>
</comment>
<reference evidence="7" key="1">
    <citation type="submission" date="2020-06" db="EMBL/GenBank/DDBJ databases">
        <authorList>
            <person name="Li T."/>
            <person name="Hu X."/>
            <person name="Zhang T."/>
            <person name="Song X."/>
            <person name="Zhang H."/>
            <person name="Dai N."/>
            <person name="Sheng W."/>
            <person name="Hou X."/>
            <person name="Wei L."/>
        </authorList>
    </citation>
    <scope>NUCLEOTIDE SEQUENCE</scope>
    <source>
        <strain evidence="7">G01</strain>
        <tissue evidence="7">Leaf</tissue>
    </source>
</reference>
<accession>A0AAW2PGG3</accession>
<dbReference type="SUPFAM" id="SSF55307">
    <property type="entry name" value="Tubulin C-terminal domain-like"/>
    <property type="match status" value="1"/>
</dbReference>
<keyword evidence="7" id="KW-0132">Cell division</keyword>
<keyword evidence="7" id="KW-0131">Cell cycle</keyword>
<dbReference type="GO" id="GO:0051301">
    <property type="term" value="P:cell division"/>
    <property type="evidence" value="ECO:0007669"/>
    <property type="project" value="UniProtKB-KW"/>
</dbReference>
<dbReference type="FunFam" id="3.30.1330.20:FF:000010">
    <property type="entry name" value="Cell division protein FtsZ 1, chloroplastic"/>
    <property type="match status" value="1"/>
</dbReference>
<dbReference type="PRINTS" id="PR00423">
    <property type="entry name" value="CELLDVISFTSZ"/>
</dbReference>
<evidence type="ECO:0000313" key="7">
    <source>
        <dbReference type="EMBL" id="KAL0353691.1"/>
    </source>
</evidence>
<evidence type="ECO:0000259" key="5">
    <source>
        <dbReference type="SMART" id="SM00864"/>
    </source>
</evidence>
<feature type="transmembrane region" description="Helical" evidence="4">
    <location>
        <begin position="450"/>
        <end position="473"/>
    </location>
</feature>
<dbReference type="InterPro" id="IPR037103">
    <property type="entry name" value="Tubulin/FtsZ-like_C"/>
</dbReference>
<evidence type="ECO:0000256" key="3">
    <source>
        <dbReference type="ARBA" id="ARBA00023134"/>
    </source>
</evidence>
<sequence length="496" mass="52877">MDLLVNLWSGNSFSQVKRYSILFEGIALIGDGVLGDYTNLPCGWDYCITLHQNLLQQRALCESVTPDIDYYSNSVLLDDKPPSEVVSFHSSAISFSEHARASISFSRSRRRSFCNFKRRRGGVCSSYLPTGSAKIKVVGVGGGGNNAVNRMIGNGLQGMDFYAINTDAQALLQSAAKNPIQIGEVLTRGLGTGGSPLLGEQAAEESKEAIANALKGSDMVFNAGLGWGYGFCFEGRKESVQAGIADAHTSLQDAFLLADDVLRQIPGLVNVDFADVRAVIKDSGTAMLGVGISSSKNRAEQAAEQATLAPLIGSSIQSATGVVYNITGGKDITLQEVNRVSQVVTSLADPSANIIFGAVVDERFNGEIHVTLIATGFPQSTQKTFLTDPMGAKLADKITGNLNSKKPPVSLSSSTSSSRMPARKLFFLAGLGFPFILSSLPYYQGVRGHILIAITISYIICSSATSFCLSACVRQYEITAKGRPLRSTAIFTGKKM</sequence>
<dbReference type="GO" id="GO:0003924">
    <property type="term" value="F:GTPase activity"/>
    <property type="evidence" value="ECO:0007669"/>
    <property type="project" value="InterPro"/>
</dbReference>
<dbReference type="GO" id="GO:0005525">
    <property type="term" value="F:GTP binding"/>
    <property type="evidence" value="ECO:0007669"/>
    <property type="project" value="UniProtKB-KW"/>
</dbReference>
<organism evidence="7">
    <name type="scientific">Sesamum angustifolium</name>
    <dbReference type="NCBI Taxonomy" id="2727405"/>
    <lineage>
        <taxon>Eukaryota</taxon>
        <taxon>Viridiplantae</taxon>
        <taxon>Streptophyta</taxon>
        <taxon>Embryophyta</taxon>
        <taxon>Tracheophyta</taxon>
        <taxon>Spermatophyta</taxon>
        <taxon>Magnoliopsida</taxon>
        <taxon>eudicotyledons</taxon>
        <taxon>Gunneridae</taxon>
        <taxon>Pentapetalae</taxon>
        <taxon>asterids</taxon>
        <taxon>lamiids</taxon>
        <taxon>Lamiales</taxon>
        <taxon>Pedaliaceae</taxon>
        <taxon>Sesamum</taxon>
    </lineage>
</organism>
<dbReference type="PANTHER" id="PTHR30314:SF12">
    <property type="entry name" value="CELL DIVISION PROTEIN FTSZ HOMOLOG 1, CHLOROPLASTIC"/>
    <property type="match status" value="1"/>
</dbReference>
<dbReference type="GO" id="GO:0032153">
    <property type="term" value="C:cell division site"/>
    <property type="evidence" value="ECO:0007669"/>
    <property type="project" value="TreeGrafter"/>
</dbReference>
<feature type="domain" description="Tubulin/FtsZ GTPase" evidence="5">
    <location>
        <begin position="134"/>
        <end position="267"/>
    </location>
</feature>
<evidence type="ECO:0000259" key="6">
    <source>
        <dbReference type="SMART" id="SM00865"/>
    </source>
</evidence>
<keyword evidence="4" id="KW-0472">Membrane</keyword>
<dbReference type="InterPro" id="IPR020805">
    <property type="entry name" value="Cell_div_FtsZ_CS"/>
</dbReference>
<dbReference type="AlphaFoldDB" id="A0AAW2PGG3"/>
<evidence type="ECO:0000256" key="1">
    <source>
        <dbReference type="ARBA" id="ARBA00009690"/>
    </source>
</evidence>
<name>A0AAW2PGG3_9LAMI</name>
<evidence type="ECO:0000256" key="4">
    <source>
        <dbReference type="SAM" id="Phobius"/>
    </source>
</evidence>
<dbReference type="InterPro" id="IPR000158">
    <property type="entry name" value="Cell_div_FtsZ"/>
</dbReference>
<keyword evidence="4" id="KW-0812">Transmembrane</keyword>
<dbReference type="SMART" id="SM00865">
    <property type="entry name" value="Tubulin_C"/>
    <property type="match status" value="1"/>
</dbReference>
<dbReference type="Gene3D" id="3.40.50.1440">
    <property type="entry name" value="Tubulin/FtsZ, GTPase domain"/>
    <property type="match status" value="1"/>
</dbReference>
<dbReference type="InterPro" id="IPR036525">
    <property type="entry name" value="Tubulin/FtsZ_GTPase_sf"/>
</dbReference>
<dbReference type="CDD" id="cd02201">
    <property type="entry name" value="FtsZ_type1"/>
    <property type="match status" value="1"/>
</dbReference>
<dbReference type="Pfam" id="PF12327">
    <property type="entry name" value="FtsZ_C"/>
    <property type="match status" value="1"/>
</dbReference>
<dbReference type="Gene3D" id="3.30.1330.20">
    <property type="entry name" value="Tubulin/FtsZ, C-terminal domain"/>
    <property type="match status" value="1"/>
</dbReference>
<comment type="similarity">
    <text evidence="1">Belongs to the FtsZ family.</text>
</comment>
<feature type="domain" description="Tubulin/FtsZ 2-layer sandwich" evidence="6">
    <location>
        <begin position="269"/>
        <end position="386"/>
    </location>
</feature>
<dbReference type="SUPFAM" id="SSF52490">
    <property type="entry name" value="Tubulin nucleotide-binding domain-like"/>
    <property type="match status" value="1"/>
</dbReference>
<dbReference type="InterPro" id="IPR045061">
    <property type="entry name" value="FtsZ/CetZ"/>
</dbReference>
<protein>
    <submittedName>
        <fullName evidence="7">Cell division protein FtsZ1, chloroplastic</fullName>
    </submittedName>
</protein>
<dbReference type="EMBL" id="JACGWK010000005">
    <property type="protein sequence ID" value="KAL0353691.1"/>
    <property type="molecule type" value="Genomic_DNA"/>
</dbReference>
<dbReference type="PANTHER" id="PTHR30314">
    <property type="entry name" value="CELL DIVISION PROTEIN FTSZ-RELATED"/>
    <property type="match status" value="1"/>
</dbReference>
<evidence type="ECO:0000256" key="2">
    <source>
        <dbReference type="ARBA" id="ARBA00022741"/>
    </source>
</evidence>
<dbReference type="GO" id="GO:0009507">
    <property type="term" value="C:chloroplast"/>
    <property type="evidence" value="ECO:0007669"/>
    <property type="project" value="TreeGrafter"/>
</dbReference>
<dbReference type="InterPro" id="IPR018316">
    <property type="entry name" value="Tubulin/FtsZ_2-layer-sand-dom"/>
</dbReference>
<dbReference type="PROSITE" id="PS01134">
    <property type="entry name" value="FTSZ_1"/>
    <property type="match status" value="1"/>
</dbReference>
<dbReference type="InterPro" id="IPR024757">
    <property type="entry name" value="FtsZ_C"/>
</dbReference>
<dbReference type="SMART" id="SM00864">
    <property type="entry name" value="Tubulin"/>
    <property type="match status" value="1"/>
</dbReference>
<gene>
    <name evidence="7" type="ORF">Sangu_0950400</name>
</gene>
<reference evidence="7" key="2">
    <citation type="journal article" date="2024" name="Plant">
        <title>Genomic evolution and insights into agronomic trait innovations of Sesamum species.</title>
        <authorList>
            <person name="Miao H."/>
            <person name="Wang L."/>
            <person name="Qu L."/>
            <person name="Liu H."/>
            <person name="Sun Y."/>
            <person name="Le M."/>
            <person name="Wang Q."/>
            <person name="Wei S."/>
            <person name="Zheng Y."/>
            <person name="Lin W."/>
            <person name="Duan Y."/>
            <person name="Cao H."/>
            <person name="Xiong S."/>
            <person name="Wang X."/>
            <person name="Wei L."/>
            <person name="Li C."/>
            <person name="Ma Q."/>
            <person name="Ju M."/>
            <person name="Zhao R."/>
            <person name="Li G."/>
            <person name="Mu C."/>
            <person name="Tian Q."/>
            <person name="Mei H."/>
            <person name="Zhang T."/>
            <person name="Gao T."/>
            <person name="Zhang H."/>
        </authorList>
    </citation>
    <scope>NUCLEOTIDE SEQUENCE</scope>
    <source>
        <strain evidence="7">G01</strain>
    </source>
</reference>
<dbReference type="InterPro" id="IPR008280">
    <property type="entry name" value="Tub_FtsZ_C"/>
</dbReference>
<proteinExistence type="inferred from homology"/>
<keyword evidence="3" id="KW-0342">GTP-binding</keyword>
<dbReference type="GO" id="GO:0010020">
    <property type="term" value="P:chloroplast fission"/>
    <property type="evidence" value="ECO:0007669"/>
    <property type="project" value="TreeGrafter"/>
</dbReference>
<dbReference type="InterPro" id="IPR003008">
    <property type="entry name" value="Tubulin_FtsZ_GTPase"/>
</dbReference>
<keyword evidence="4" id="KW-1133">Transmembrane helix</keyword>
<keyword evidence="2" id="KW-0547">Nucleotide-binding</keyword>
<dbReference type="Pfam" id="PF00091">
    <property type="entry name" value="Tubulin"/>
    <property type="match status" value="1"/>
</dbReference>